<name>A0AA39F811_9HYME</name>
<protein>
    <submittedName>
        <fullName evidence="2">Uncharacterized protein</fullName>
    </submittedName>
</protein>
<gene>
    <name evidence="2" type="ORF">PV328_003266</name>
</gene>
<organism evidence="2 3">
    <name type="scientific">Microctonus aethiopoides</name>
    <dbReference type="NCBI Taxonomy" id="144406"/>
    <lineage>
        <taxon>Eukaryota</taxon>
        <taxon>Metazoa</taxon>
        <taxon>Ecdysozoa</taxon>
        <taxon>Arthropoda</taxon>
        <taxon>Hexapoda</taxon>
        <taxon>Insecta</taxon>
        <taxon>Pterygota</taxon>
        <taxon>Neoptera</taxon>
        <taxon>Endopterygota</taxon>
        <taxon>Hymenoptera</taxon>
        <taxon>Apocrita</taxon>
        <taxon>Ichneumonoidea</taxon>
        <taxon>Braconidae</taxon>
        <taxon>Euphorinae</taxon>
        <taxon>Microctonus</taxon>
    </lineage>
</organism>
<evidence type="ECO:0000313" key="2">
    <source>
        <dbReference type="EMBL" id="KAK0164669.1"/>
    </source>
</evidence>
<reference evidence="2" key="1">
    <citation type="journal article" date="2023" name="bioRxiv">
        <title>Scaffold-level genome assemblies of two parasitoid biocontrol wasps reveal the parthenogenesis mechanism and an associated novel virus.</title>
        <authorList>
            <person name="Inwood S."/>
            <person name="Skelly J."/>
            <person name="Guhlin J."/>
            <person name="Harrop T."/>
            <person name="Goldson S."/>
            <person name="Dearden P."/>
        </authorList>
    </citation>
    <scope>NUCLEOTIDE SEQUENCE</scope>
    <source>
        <strain evidence="2">Irish</strain>
        <tissue evidence="2">Whole body</tissue>
    </source>
</reference>
<accession>A0AA39F811</accession>
<dbReference type="EMBL" id="JAQQBS010001422">
    <property type="protein sequence ID" value="KAK0164669.1"/>
    <property type="molecule type" value="Genomic_DNA"/>
</dbReference>
<dbReference type="Proteomes" id="UP001168990">
    <property type="component" value="Unassembled WGS sequence"/>
</dbReference>
<reference evidence="2" key="2">
    <citation type="submission" date="2023-03" db="EMBL/GenBank/DDBJ databases">
        <authorList>
            <person name="Inwood S.N."/>
            <person name="Skelly J.G."/>
            <person name="Guhlin J."/>
            <person name="Harrop T.W.R."/>
            <person name="Goldson S.G."/>
            <person name="Dearden P.K."/>
        </authorList>
    </citation>
    <scope>NUCLEOTIDE SEQUENCE</scope>
    <source>
        <strain evidence="2">Irish</strain>
        <tissue evidence="2">Whole body</tissue>
    </source>
</reference>
<evidence type="ECO:0000256" key="1">
    <source>
        <dbReference type="SAM" id="MobiDB-lite"/>
    </source>
</evidence>
<keyword evidence="3" id="KW-1185">Reference proteome</keyword>
<feature type="compositionally biased region" description="Low complexity" evidence="1">
    <location>
        <begin position="210"/>
        <end position="221"/>
    </location>
</feature>
<evidence type="ECO:0000313" key="3">
    <source>
        <dbReference type="Proteomes" id="UP001168990"/>
    </source>
</evidence>
<feature type="region of interest" description="Disordered" evidence="1">
    <location>
        <begin position="201"/>
        <end position="221"/>
    </location>
</feature>
<proteinExistence type="predicted"/>
<dbReference type="AlphaFoldDB" id="A0AA39F811"/>
<sequence>MEPPSYVLHRDRNVSNNNGVASGSRVALHNQQECRCQLSQKMDAILYEFRRFDERFTRYEDDLKRMAERQERMERMQNKLLRFCQPLSRRSCGIPDGFPLDCVASIRDFEDATDEEYCTVVSYCKWLSGTNPCECANLYFKHLFTERLSESVTWTGSNETMALKGSRIMEAFEEAMNYNTKFPKVNRADFENAIKRAVHSAKERNRKSRAATANRNAGARA</sequence>
<comment type="caution">
    <text evidence="2">The sequence shown here is derived from an EMBL/GenBank/DDBJ whole genome shotgun (WGS) entry which is preliminary data.</text>
</comment>